<evidence type="ECO:0000256" key="1">
    <source>
        <dbReference type="ARBA" id="ARBA00022723"/>
    </source>
</evidence>
<dbReference type="AlphaFoldDB" id="A0AAV5F0F2"/>
<comment type="caution">
    <text evidence="7">The sequence shown here is derived from an EMBL/GenBank/DDBJ whole genome shotgun (WGS) entry which is preliminary data.</text>
</comment>
<dbReference type="InterPro" id="IPR051834">
    <property type="entry name" value="RING_finger_E3_ligase"/>
</dbReference>
<sequence length="369" mass="40858">MEVLLKARQRLIEAEAQGLAKPSSKNGDDHQLAGVDDGVSSKTASDDGSTPNHRRDPNATCPTTEPSVNVDSVNQADDSGPMPMVTDQEILPHMERQRPLSESPFHQRSEEEEEDMAMMQPAYYHRPVTADPELCNYEDHDYRDYISGNQNNHQGFGGAPISSSSEPSYNVDWFHDTEPAAVLDDGDLDYPPDAPYWEQPVYDQVCEGPLGQPIQFWHFQATEGGDDASVDDHIDTLLHMEPYNEEEEVYDEDHIVEGDDDPAGVFTEESHVGGGGFGGVPASAAAIKGLKKQKYDGSSGADGSGSACVICMRDYKKGKRVVVMPCQYMHRFHRKCLRKWLSRSHLCPLCRHALPTEEQQQEVHASAGV</sequence>
<protein>
    <recommendedName>
        <fullName evidence="6">RING-type domain-containing protein</fullName>
    </recommendedName>
</protein>
<dbReference type="PANTHER" id="PTHR45931:SF16">
    <property type="entry name" value="RING_U-BOX SUPERFAMILY PROTEIN"/>
    <property type="match status" value="1"/>
</dbReference>
<dbReference type="PROSITE" id="PS50089">
    <property type="entry name" value="ZF_RING_2"/>
    <property type="match status" value="1"/>
</dbReference>
<evidence type="ECO:0000256" key="2">
    <source>
        <dbReference type="ARBA" id="ARBA00022771"/>
    </source>
</evidence>
<accession>A0AAV5F0F2</accession>
<reference evidence="7" key="2">
    <citation type="submission" date="2021-12" db="EMBL/GenBank/DDBJ databases">
        <title>Resequencing data analysis of finger millet.</title>
        <authorList>
            <person name="Hatakeyama M."/>
            <person name="Aluri S."/>
            <person name="Balachadran M.T."/>
            <person name="Sivarajan S.R."/>
            <person name="Poveda L."/>
            <person name="Shimizu-Inatsugi R."/>
            <person name="Schlapbach R."/>
            <person name="Sreeman S.M."/>
            <person name="Shimizu K.K."/>
        </authorList>
    </citation>
    <scope>NUCLEOTIDE SEQUENCE</scope>
</reference>
<dbReference type="GO" id="GO:0061630">
    <property type="term" value="F:ubiquitin protein ligase activity"/>
    <property type="evidence" value="ECO:0007669"/>
    <property type="project" value="TreeGrafter"/>
</dbReference>
<evidence type="ECO:0000256" key="4">
    <source>
        <dbReference type="PROSITE-ProRule" id="PRU00175"/>
    </source>
</evidence>
<dbReference type="InterPro" id="IPR013083">
    <property type="entry name" value="Znf_RING/FYVE/PHD"/>
</dbReference>
<dbReference type="GO" id="GO:0005634">
    <property type="term" value="C:nucleus"/>
    <property type="evidence" value="ECO:0007669"/>
    <property type="project" value="TreeGrafter"/>
</dbReference>
<evidence type="ECO:0000256" key="5">
    <source>
        <dbReference type="SAM" id="MobiDB-lite"/>
    </source>
</evidence>
<feature type="region of interest" description="Disordered" evidence="5">
    <location>
        <begin position="95"/>
        <end position="114"/>
    </location>
</feature>
<organism evidence="7 8">
    <name type="scientific">Eleusine coracana subsp. coracana</name>
    <dbReference type="NCBI Taxonomy" id="191504"/>
    <lineage>
        <taxon>Eukaryota</taxon>
        <taxon>Viridiplantae</taxon>
        <taxon>Streptophyta</taxon>
        <taxon>Embryophyta</taxon>
        <taxon>Tracheophyta</taxon>
        <taxon>Spermatophyta</taxon>
        <taxon>Magnoliopsida</taxon>
        <taxon>Liliopsida</taxon>
        <taxon>Poales</taxon>
        <taxon>Poaceae</taxon>
        <taxon>PACMAD clade</taxon>
        <taxon>Chloridoideae</taxon>
        <taxon>Cynodonteae</taxon>
        <taxon>Eleusininae</taxon>
        <taxon>Eleusine</taxon>
    </lineage>
</organism>
<dbReference type="Proteomes" id="UP001054889">
    <property type="component" value="Unassembled WGS sequence"/>
</dbReference>
<feature type="compositionally biased region" description="Polar residues" evidence="5">
    <location>
        <begin position="60"/>
        <end position="77"/>
    </location>
</feature>
<keyword evidence="3" id="KW-0862">Zinc</keyword>
<dbReference type="Pfam" id="PF13639">
    <property type="entry name" value="zf-RING_2"/>
    <property type="match status" value="1"/>
</dbReference>
<dbReference type="GO" id="GO:0008270">
    <property type="term" value="F:zinc ion binding"/>
    <property type="evidence" value="ECO:0007669"/>
    <property type="project" value="UniProtKB-KW"/>
</dbReference>
<feature type="domain" description="RING-type" evidence="6">
    <location>
        <begin position="308"/>
        <end position="351"/>
    </location>
</feature>
<reference evidence="7" key="1">
    <citation type="journal article" date="2018" name="DNA Res.">
        <title>Multiple hybrid de novo genome assembly of finger millet, an orphan allotetraploid crop.</title>
        <authorList>
            <person name="Hatakeyama M."/>
            <person name="Aluri S."/>
            <person name="Balachadran M.T."/>
            <person name="Sivarajan S.R."/>
            <person name="Patrignani A."/>
            <person name="Gruter S."/>
            <person name="Poveda L."/>
            <person name="Shimizu-Inatsugi R."/>
            <person name="Baeten J."/>
            <person name="Francoijs K.J."/>
            <person name="Nataraja K.N."/>
            <person name="Reddy Y.A.N."/>
            <person name="Phadnis S."/>
            <person name="Ravikumar R.L."/>
            <person name="Schlapbach R."/>
            <person name="Sreeman S.M."/>
            <person name="Shimizu K.K."/>
        </authorList>
    </citation>
    <scope>NUCLEOTIDE SEQUENCE</scope>
</reference>
<dbReference type="SMART" id="SM00184">
    <property type="entry name" value="RING"/>
    <property type="match status" value="1"/>
</dbReference>
<keyword evidence="8" id="KW-1185">Reference proteome</keyword>
<keyword evidence="2 4" id="KW-0863">Zinc-finger</keyword>
<evidence type="ECO:0000256" key="3">
    <source>
        <dbReference type="ARBA" id="ARBA00022833"/>
    </source>
</evidence>
<evidence type="ECO:0000313" key="8">
    <source>
        <dbReference type="Proteomes" id="UP001054889"/>
    </source>
</evidence>
<gene>
    <name evidence="7" type="primary">gb16425</name>
    <name evidence="7" type="ORF">PR202_gb16425</name>
</gene>
<evidence type="ECO:0000313" key="7">
    <source>
        <dbReference type="EMBL" id="GJN28316.1"/>
    </source>
</evidence>
<dbReference type="InterPro" id="IPR001841">
    <property type="entry name" value="Znf_RING"/>
</dbReference>
<feature type="compositionally biased region" description="Polar residues" evidence="5">
    <location>
        <begin position="40"/>
        <end position="51"/>
    </location>
</feature>
<dbReference type="EMBL" id="BQKI01000080">
    <property type="protein sequence ID" value="GJN28316.1"/>
    <property type="molecule type" value="Genomic_DNA"/>
</dbReference>
<evidence type="ECO:0000259" key="6">
    <source>
        <dbReference type="PROSITE" id="PS50089"/>
    </source>
</evidence>
<dbReference type="GO" id="GO:0006511">
    <property type="term" value="P:ubiquitin-dependent protein catabolic process"/>
    <property type="evidence" value="ECO:0007669"/>
    <property type="project" value="TreeGrafter"/>
</dbReference>
<feature type="region of interest" description="Disordered" evidence="5">
    <location>
        <begin position="16"/>
        <end position="85"/>
    </location>
</feature>
<dbReference type="PANTHER" id="PTHR45931">
    <property type="entry name" value="SI:CH211-59O9.10"/>
    <property type="match status" value="1"/>
</dbReference>
<dbReference type="SUPFAM" id="SSF57850">
    <property type="entry name" value="RING/U-box"/>
    <property type="match status" value="1"/>
</dbReference>
<dbReference type="Gene3D" id="3.30.40.10">
    <property type="entry name" value="Zinc/RING finger domain, C3HC4 (zinc finger)"/>
    <property type="match status" value="1"/>
</dbReference>
<feature type="compositionally biased region" description="Basic and acidic residues" evidence="5">
    <location>
        <begin position="95"/>
        <end position="109"/>
    </location>
</feature>
<proteinExistence type="predicted"/>
<name>A0AAV5F0F2_ELECO</name>
<keyword evidence="1" id="KW-0479">Metal-binding</keyword>